<feature type="region of interest" description="Disordered" evidence="1">
    <location>
        <begin position="1"/>
        <end position="21"/>
    </location>
</feature>
<reference evidence="2 3" key="1">
    <citation type="journal article" date="2014" name="FEMS Microbiol. Ecol.">
        <title>Sphaerotilus natans encrusted with nanoball-shaped Fe(III) oxide minerals formed by nitrate-reducing mixotrophic Fe(II) oxidation.</title>
        <authorList>
            <person name="Park S."/>
            <person name="Kim D.H."/>
            <person name="Lee J.H."/>
            <person name="Hur H.G."/>
        </authorList>
    </citation>
    <scope>NUCLEOTIDE SEQUENCE [LARGE SCALE GENOMIC DNA]</scope>
    <source>
        <strain evidence="2 3">DSM 6575</strain>
    </source>
</reference>
<name>A0A059KS22_9BURK</name>
<gene>
    <name evidence="2" type="ORF">X805_01380</name>
</gene>
<accession>A0A059KS22</accession>
<keyword evidence="3" id="KW-1185">Reference proteome</keyword>
<dbReference type="AlphaFoldDB" id="A0A059KS22"/>
<evidence type="ECO:0000256" key="1">
    <source>
        <dbReference type="SAM" id="MobiDB-lite"/>
    </source>
</evidence>
<organism evidence="2 3">
    <name type="scientific">Sphaerotilus natans subsp. natans DSM 6575</name>
    <dbReference type="NCBI Taxonomy" id="1286631"/>
    <lineage>
        <taxon>Bacteria</taxon>
        <taxon>Pseudomonadati</taxon>
        <taxon>Pseudomonadota</taxon>
        <taxon>Betaproteobacteria</taxon>
        <taxon>Burkholderiales</taxon>
        <taxon>Sphaerotilaceae</taxon>
        <taxon>Sphaerotilus</taxon>
    </lineage>
</organism>
<evidence type="ECO:0000313" key="3">
    <source>
        <dbReference type="Proteomes" id="UP000026714"/>
    </source>
</evidence>
<evidence type="ECO:0000313" key="2">
    <source>
        <dbReference type="EMBL" id="KDB54292.1"/>
    </source>
</evidence>
<comment type="caution">
    <text evidence="2">The sequence shown here is derived from an EMBL/GenBank/DDBJ whole genome shotgun (WGS) entry which is preliminary data.</text>
</comment>
<feature type="compositionally biased region" description="Basic and acidic residues" evidence="1">
    <location>
        <begin position="7"/>
        <end position="21"/>
    </location>
</feature>
<dbReference type="Proteomes" id="UP000026714">
    <property type="component" value="Unassembled WGS sequence"/>
</dbReference>
<dbReference type="EMBL" id="AZRA01000004">
    <property type="protein sequence ID" value="KDB54292.1"/>
    <property type="molecule type" value="Genomic_DNA"/>
</dbReference>
<sequence length="83" mass="8769">MLSEHPVAGRDQHHGGPAGRDRAVHWACRDQVIGLEALGLLTSLRVGQGAPRCCTECASTNRVRPPGSPDGTVRAAVFPSFIP</sequence>
<proteinExistence type="predicted"/>
<protein>
    <submittedName>
        <fullName evidence="2">Uncharacterized protein</fullName>
    </submittedName>
</protein>